<evidence type="ECO:0000259" key="6">
    <source>
        <dbReference type="Pfam" id="PF07980"/>
    </source>
</evidence>
<evidence type="ECO:0000259" key="7">
    <source>
        <dbReference type="Pfam" id="PF14322"/>
    </source>
</evidence>
<dbReference type="EMBL" id="JAUJEB010000013">
    <property type="protein sequence ID" value="MDN5217110.1"/>
    <property type="molecule type" value="Genomic_DNA"/>
</dbReference>
<organism evidence="8 9">
    <name type="scientific">Agaribacillus aureus</name>
    <dbReference type="NCBI Taxonomy" id="3051825"/>
    <lineage>
        <taxon>Bacteria</taxon>
        <taxon>Pseudomonadati</taxon>
        <taxon>Bacteroidota</taxon>
        <taxon>Cytophagia</taxon>
        <taxon>Cytophagales</taxon>
        <taxon>Splendidivirgaceae</taxon>
        <taxon>Agaribacillus</taxon>
    </lineage>
</organism>
<sequence length="512" mass="57551">MAVFMVTMSCDDDLLDKTPVTGLSSDSYNSEANFDAATMAIYDVLQWQNIGGQHVFPLLFQDIRADNMHSQFANFWAAGTVMDDFTLMNASNFNVQLLWQKWYTGVNRANIVIKRAPEFDGFTSGNMQKQLVAEAKTLRAFFYLEMHKMWNTVPLVLDPIESANDLPPLGRATREELFAQIDKDLTEAIPDLPTRSQSVLGRVTSGLAQTLLAKSKLYQRDWDGAARYSELVINSGEYALEPVFYDNWLEDESNENGIESVFEIQYGDGFTPQYFEAAGTSAQGSGSWQMMFTWVSGNYTSFSNMLPNADLKSAFYDKVNDQRFDATFLTVGSDINEISPLLATNWGLNDCCGGILDADRMSWLRPDIEDCNYAKKYFLSWELVDQLLEKSNSPKNEKIIRYAEVLLMHAEARAMGGAGSIDGQVSMDLITDRAGIDPIDATDMEAIKLQRRLELATEGWNRMSDLVRWGDAATNAKLLSKNFTANRDEYLPIPNAEREAVGFDILDQNPGY</sequence>
<accession>A0ABT8LH29</accession>
<keyword evidence="9" id="KW-1185">Reference proteome</keyword>
<dbReference type="RefSeq" id="WP_346762447.1">
    <property type="nucleotide sequence ID" value="NZ_JAUJEB010000013.1"/>
</dbReference>
<proteinExistence type="inferred from homology"/>
<feature type="domain" description="RagB/SusD" evidence="6">
    <location>
        <begin position="317"/>
        <end position="512"/>
    </location>
</feature>
<reference evidence="8" key="1">
    <citation type="submission" date="2023-06" db="EMBL/GenBank/DDBJ databases">
        <title>Genomic of Agaribacillus aureum.</title>
        <authorList>
            <person name="Wang G."/>
        </authorList>
    </citation>
    <scope>NUCLEOTIDE SEQUENCE</scope>
    <source>
        <strain evidence="8">BMA12</strain>
    </source>
</reference>
<keyword evidence="3" id="KW-0732">Signal</keyword>
<comment type="similarity">
    <text evidence="2">Belongs to the SusD family.</text>
</comment>
<dbReference type="Gene3D" id="1.25.40.390">
    <property type="match status" value="1"/>
</dbReference>
<dbReference type="Proteomes" id="UP001172083">
    <property type="component" value="Unassembled WGS sequence"/>
</dbReference>
<dbReference type="InterPro" id="IPR011990">
    <property type="entry name" value="TPR-like_helical_dom_sf"/>
</dbReference>
<comment type="subcellular location">
    <subcellularLocation>
        <location evidence="1">Cell outer membrane</location>
    </subcellularLocation>
</comment>
<evidence type="ECO:0000256" key="2">
    <source>
        <dbReference type="ARBA" id="ARBA00006275"/>
    </source>
</evidence>
<evidence type="ECO:0000256" key="1">
    <source>
        <dbReference type="ARBA" id="ARBA00004442"/>
    </source>
</evidence>
<dbReference type="Pfam" id="PF07980">
    <property type="entry name" value="SusD_RagB"/>
    <property type="match status" value="1"/>
</dbReference>
<dbReference type="InterPro" id="IPR012944">
    <property type="entry name" value="SusD_RagB_dom"/>
</dbReference>
<protein>
    <submittedName>
        <fullName evidence="8">RagB/SusD family nutrient uptake outer membrane protein</fullName>
    </submittedName>
</protein>
<keyword evidence="5" id="KW-0998">Cell outer membrane</keyword>
<evidence type="ECO:0000256" key="5">
    <source>
        <dbReference type="ARBA" id="ARBA00023237"/>
    </source>
</evidence>
<name>A0ABT8LH29_9BACT</name>
<keyword evidence="4" id="KW-0472">Membrane</keyword>
<dbReference type="SUPFAM" id="SSF48452">
    <property type="entry name" value="TPR-like"/>
    <property type="match status" value="1"/>
</dbReference>
<evidence type="ECO:0000256" key="3">
    <source>
        <dbReference type="ARBA" id="ARBA00022729"/>
    </source>
</evidence>
<evidence type="ECO:0000256" key="4">
    <source>
        <dbReference type="ARBA" id="ARBA00023136"/>
    </source>
</evidence>
<dbReference type="Pfam" id="PF14322">
    <property type="entry name" value="SusD-like_3"/>
    <property type="match status" value="1"/>
</dbReference>
<gene>
    <name evidence="8" type="ORF">QQ020_33875</name>
</gene>
<evidence type="ECO:0000313" key="8">
    <source>
        <dbReference type="EMBL" id="MDN5217110.1"/>
    </source>
</evidence>
<comment type="caution">
    <text evidence="8">The sequence shown here is derived from an EMBL/GenBank/DDBJ whole genome shotgun (WGS) entry which is preliminary data.</text>
</comment>
<evidence type="ECO:0000313" key="9">
    <source>
        <dbReference type="Proteomes" id="UP001172083"/>
    </source>
</evidence>
<dbReference type="InterPro" id="IPR033985">
    <property type="entry name" value="SusD-like_N"/>
</dbReference>
<feature type="domain" description="SusD-like N-terminal" evidence="7">
    <location>
        <begin position="15"/>
        <end position="214"/>
    </location>
</feature>